<evidence type="ECO:0000259" key="15">
    <source>
        <dbReference type="SMART" id="SM00840"/>
    </source>
</evidence>
<dbReference type="HAMAP" id="MF_00041">
    <property type="entry name" value="Cys_tRNA_synth"/>
    <property type="match status" value="1"/>
</dbReference>
<keyword evidence="9 13" id="KW-0067">ATP-binding</keyword>
<dbReference type="AlphaFoldDB" id="A0A7X0VTD8"/>
<feature type="short sequence motif" description="'KMSKS' region" evidence="13">
    <location>
        <begin position="264"/>
        <end position="268"/>
    </location>
</feature>
<comment type="subunit">
    <text evidence="3 13">Monomer.</text>
</comment>
<dbReference type="Pfam" id="PF01406">
    <property type="entry name" value="tRNA-synt_1e"/>
    <property type="match status" value="1"/>
</dbReference>
<evidence type="ECO:0000313" key="17">
    <source>
        <dbReference type="Proteomes" id="UP000585258"/>
    </source>
</evidence>
<evidence type="ECO:0000256" key="5">
    <source>
        <dbReference type="ARBA" id="ARBA00022598"/>
    </source>
</evidence>
<dbReference type="Gene3D" id="1.20.120.1910">
    <property type="entry name" value="Cysteine-tRNA ligase, C-terminal anti-codon recognition domain"/>
    <property type="match status" value="1"/>
</dbReference>
<dbReference type="Pfam" id="PF09190">
    <property type="entry name" value="DALR_2"/>
    <property type="match status" value="1"/>
</dbReference>
<keyword evidence="11 13" id="KW-0030">Aminoacyl-tRNA synthetase</keyword>
<evidence type="ECO:0000256" key="7">
    <source>
        <dbReference type="ARBA" id="ARBA00022741"/>
    </source>
</evidence>
<gene>
    <name evidence="13" type="primary">cysS</name>
    <name evidence="16" type="ORF">H7E68_12275</name>
</gene>
<dbReference type="CDD" id="cd00672">
    <property type="entry name" value="CysRS_core"/>
    <property type="match status" value="1"/>
</dbReference>
<feature type="binding site" evidence="13">
    <location>
        <position position="236"/>
    </location>
    <ligand>
        <name>Zn(2+)</name>
        <dbReference type="ChEBI" id="CHEBI:29105"/>
    </ligand>
</feature>
<dbReference type="GO" id="GO:0005524">
    <property type="term" value="F:ATP binding"/>
    <property type="evidence" value="ECO:0007669"/>
    <property type="project" value="UniProtKB-UniRule"/>
</dbReference>
<evidence type="ECO:0000256" key="11">
    <source>
        <dbReference type="ARBA" id="ARBA00023146"/>
    </source>
</evidence>
<evidence type="ECO:0000256" key="9">
    <source>
        <dbReference type="ARBA" id="ARBA00022840"/>
    </source>
</evidence>
<keyword evidence="14" id="KW-0175">Coiled coil</keyword>
<dbReference type="GO" id="GO:0006423">
    <property type="term" value="P:cysteinyl-tRNA aminoacylation"/>
    <property type="evidence" value="ECO:0007669"/>
    <property type="project" value="UniProtKB-UniRule"/>
</dbReference>
<feature type="binding site" evidence="13">
    <location>
        <position position="267"/>
    </location>
    <ligand>
        <name>ATP</name>
        <dbReference type="ChEBI" id="CHEBI:30616"/>
    </ligand>
</feature>
<keyword evidence="6 13" id="KW-0479">Metal-binding</keyword>
<dbReference type="InterPro" id="IPR009080">
    <property type="entry name" value="tRNAsynth_Ia_anticodon-bd"/>
</dbReference>
<dbReference type="GO" id="GO:0004817">
    <property type="term" value="F:cysteine-tRNA ligase activity"/>
    <property type="evidence" value="ECO:0007669"/>
    <property type="project" value="UniProtKB-UniRule"/>
</dbReference>
<dbReference type="GO" id="GO:0005829">
    <property type="term" value="C:cytosol"/>
    <property type="evidence" value="ECO:0007669"/>
    <property type="project" value="TreeGrafter"/>
</dbReference>
<dbReference type="FunFam" id="3.40.50.620:FF:000009">
    <property type="entry name" value="Cysteine--tRNA ligase"/>
    <property type="match status" value="1"/>
</dbReference>
<evidence type="ECO:0000256" key="2">
    <source>
        <dbReference type="ARBA" id="ARBA00005594"/>
    </source>
</evidence>
<evidence type="ECO:0000256" key="10">
    <source>
        <dbReference type="ARBA" id="ARBA00022917"/>
    </source>
</evidence>
<dbReference type="PANTHER" id="PTHR10890">
    <property type="entry name" value="CYSTEINYL-TRNA SYNTHETASE"/>
    <property type="match status" value="1"/>
</dbReference>
<dbReference type="PRINTS" id="PR00983">
    <property type="entry name" value="TRNASYNTHCYS"/>
</dbReference>
<keyword evidence="5 13" id="KW-0436">Ligase</keyword>
<evidence type="ECO:0000256" key="14">
    <source>
        <dbReference type="SAM" id="Coils"/>
    </source>
</evidence>
<comment type="catalytic activity">
    <reaction evidence="12 13">
        <text>tRNA(Cys) + L-cysteine + ATP = L-cysteinyl-tRNA(Cys) + AMP + diphosphate</text>
        <dbReference type="Rhea" id="RHEA:17773"/>
        <dbReference type="Rhea" id="RHEA-COMP:9661"/>
        <dbReference type="Rhea" id="RHEA-COMP:9679"/>
        <dbReference type="ChEBI" id="CHEBI:30616"/>
        <dbReference type="ChEBI" id="CHEBI:33019"/>
        <dbReference type="ChEBI" id="CHEBI:35235"/>
        <dbReference type="ChEBI" id="CHEBI:78442"/>
        <dbReference type="ChEBI" id="CHEBI:78517"/>
        <dbReference type="ChEBI" id="CHEBI:456215"/>
        <dbReference type="EC" id="6.1.1.16"/>
    </reaction>
</comment>
<dbReference type="EMBL" id="JACKWY010000006">
    <property type="protein sequence ID" value="MBB6715486.1"/>
    <property type="molecule type" value="Genomic_DNA"/>
</dbReference>
<feature type="short sequence motif" description="'HIGH' region" evidence="13">
    <location>
        <begin position="29"/>
        <end position="39"/>
    </location>
</feature>
<dbReference type="SUPFAM" id="SSF52374">
    <property type="entry name" value="Nucleotidylyl transferase"/>
    <property type="match status" value="1"/>
</dbReference>
<feature type="binding site" evidence="13">
    <location>
        <position position="232"/>
    </location>
    <ligand>
        <name>Zn(2+)</name>
        <dbReference type="ChEBI" id="CHEBI:29105"/>
    </ligand>
</feature>
<keyword evidence="8 13" id="KW-0862">Zinc</keyword>
<organism evidence="16 17">
    <name type="scientific">Clostridium gasigenes</name>
    <dbReference type="NCBI Taxonomy" id="94869"/>
    <lineage>
        <taxon>Bacteria</taxon>
        <taxon>Bacillati</taxon>
        <taxon>Bacillota</taxon>
        <taxon>Clostridia</taxon>
        <taxon>Eubacteriales</taxon>
        <taxon>Clostridiaceae</taxon>
        <taxon>Clostridium</taxon>
    </lineage>
</organism>
<evidence type="ECO:0000256" key="1">
    <source>
        <dbReference type="ARBA" id="ARBA00004496"/>
    </source>
</evidence>
<sequence length="466" mass="53568">MKIFNTLTRKKEEFIPLNPDEVKMYVCGPTVYNYFHIGNGRTFIIFDTIRRYLEYSGYNVKFVQNFTDIDDKMINKANEEGTTVKAIGDKYINEYYKDADGLNIERATSNPRATEFVCDIVEFVKELIEKGYAYEVSGDVYFRTKRFEGYGKLVGQNLDDLQAGARINVDERKEDAMDFAIWKAQKPGEPAWESPWGPGRPGWHIECSCMVRKLLGDTIDIHAGGMDLAFPHHENEIAQSEALTGKTFAKYWIHGAFVNVDNKKMSKSLNNFFTVRDVLEEYDADVVRFLMLSAHYRIQLNYSKDLLDSAKASIERLYNAIGNLESLLEEVIKENMDADEKEYLLSLDSYRQKYIEKMDDDFNTADAISTLFDLVKSTNSNITIDSSKELCNKALELIRELGMPLGILQKSTKVSLEDEIEGLIDQRQQARKDKDFALSDKIRDDLKERGIILEDTPKGVRWKKAD</sequence>
<name>A0A7X0VTD8_9CLOT</name>
<proteinExistence type="inferred from homology"/>
<feature type="domain" description="Cysteinyl-tRNA synthetase class Ia DALR" evidence="15">
    <location>
        <begin position="353"/>
        <end position="416"/>
    </location>
</feature>
<comment type="caution">
    <text evidence="16">The sequence shown here is derived from an EMBL/GenBank/DDBJ whole genome shotgun (WGS) entry which is preliminary data.</text>
</comment>
<comment type="subcellular location">
    <subcellularLocation>
        <location evidence="1 13">Cytoplasm</location>
    </subcellularLocation>
</comment>
<comment type="cofactor">
    <cofactor evidence="13">
        <name>Zn(2+)</name>
        <dbReference type="ChEBI" id="CHEBI:29105"/>
    </cofactor>
    <text evidence="13">Binds 1 zinc ion per subunit.</text>
</comment>
<dbReference type="InterPro" id="IPR015803">
    <property type="entry name" value="Cys-tRNA-ligase"/>
</dbReference>
<evidence type="ECO:0000256" key="6">
    <source>
        <dbReference type="ARBA" id="ARBA00022723"/>
    </source>
</evidence>
<keyword evidence="7 13" id="KW-0547">Nucleotide-binding</keyword>
<dbReference type="Pfam" id="PF23493">
    <property type="entry name" value="CysS_C"/>
    <property type="match status" value="1"/>
</dbReference>
<feature type="binding site" evidence="13">
    <location>
        <position position="207"/>
    </location>
    <ligand>
        <name>Zn(2+)</name>
        <dbReference type="ChEBI" id="CHEBI:29105"/>
    </ligand>
</feature>
<dbReference type="Gene3D" id="3.40.50.620">
    <property type="entry name" value="HUPs"/>
    <property type="match status" value="1"/>
</dbReference>
<evidence type="ECO:0000256" key="3">
    <source>
        <dbReference type="ARBA" id="ARBA00011245"/>
    </source>
</evidence>
<evidence type="ECO:0000256" key="13">
    <source>
        <dbReference type="HAMAP-Rule" id="MF_00041"/>
    </source>
</evidence>
<keyword evidence="4 13" id="KW-0963">Cytoplasm</keyword>
<dbReference type="InterPro" id="IPR032678">
    <property type="entry name" value="tRNA-synt_1_cat_dom"/>
</dbReference>
<protein>
    <recommendedName>
        <fullName evidence="13">Cysteine--tRNA ligase</fullName>
        <ecNumber evidence="13">6.1.1.16</ecNumber>
    </recommendedName>
    <alternativeName>
        <fullName evidence="13">Cysteinyl-tRNA synthetase</fullName>
        <shortName evidence="13">CysRS</shortName>
    </alternativeName>
</protein>
<dbReference type="SMART" id="SM00840">
    <property type="entry name" value="DALR_2"/>
    <property type="match status" value="1"/>
</dbReference>
<dbReference type="InterPro" id="IPR056411">
    <property type="entry name" value="CysS_C"/>
</dbReference>
<dbReference type="InterPro" id="IPR024909">
    <property type="entry name" value="Cys-tRNA/MSH_ligase"/>
</dbReference>
<keyword evidence="10 13" id="KW-0648">Protein biosynthesis</keyword>
<evidence type="ECO:0000256" key="8">
    <source>
        <dbReference type="ARBA" id="ARBA00022833"/>
    </source>
</evidence>
<accession>A0A7X0VTD8</accession>
<evidence type="ECO:0000256" key="4">
    <source>
        <dbReference type="ARBA" id="ARBA00022490"/>
    </source>
</evidence>
<dbReference type="PANTHER" id="PTHR10890:SF3">
    <property type="entry name" value="CYSTEINE--TRNA LIGASE, CYTOPLASMIC"/>
    <property type="match status" value="1"/>
</dbReference>
<dbReference type="EC" id="6.1.1.16" evidence="13"/>
<dbReference type="NCBIfam" id="TIGR00435">
    <property type="entry name" value="cysS"/>
    <property type="match status" value="1"/>
</dbReference>
<dbReference type="SUPFAM" id="SSF47323">
    <property type="entry name" value="Anticodon-binding domain of a subclass of class I aminoacyl-tRNA synthetases"/>
    <property type="match status" value="1"/>
</dbReference>
<evidence type="ECO:0000256" key="12">
    <source>
        <dbReference type="ARBA" id="ARBA00047398"/>
    </source>
</evidence>
<reference evidence="16 17" key="1">
    <citation type="submission" date="2020-08" db="EMBL/GenBank/DDBJ databases">
        <title>Clostridia isolated from Swiss meat.</title>
        <authorList>
            <person name="Wambui J."/>
            <person name="Stevens M.J.A."/>
            <person name="Stephan R."/>
        </authorList>
    </citation>
    <scope>NUCLEOTIDE SEQUENCE [LARGE SCALE GENOMIC DNA]</scope>
    <source>
        <strain evidence="16 17">CM001</strain>
    </source>
</reference>
<feature type="binding site" evidence="13">
    <location>
        <position position="27"/>
    </location>
    <ligand>
        <name>Zn(2+)</name>
        <dbReference type="ChEBI" id="CHEBI:29105"/>
    </ligand>
</feature>
<dbReference type="InterPro" id="IPR014729">
    <property type="entry name" value="Rossmann-like_a/b/a_fold"/>
</dbReference>
<dbReference type="GO" id="GO:0008270">
    <property type="term" value="F:zinc ion binding"/>
    <property type="evidence" value="ECO:0007669"/>
    <property type="project" value="UniProtKB-UniRule"/>
</dbReference>
<dbReference type="InterPro" id="IPR015273">
    <property type="entry name" value="Cys-tRNA-synt_Ia_DALR"/>
</dbReference>
<dbReference type="RefSeq" id="WP_185164723.1">
    <property type="nucleotide sequence ID" value="NZ_JACKWY010000006.1"/>
</dbReference>
<comment type="similarity">
    <text evidence="2 13">Belongs to the class-I aminoacyl-tRNA synthetase family.</text>
</comment>
<feature type="coiled-coil region" evidence="14">
    <location>
        <begin position="307"/>
        <end position="341"/>
    </location>
</feature>
<evidence type="ECO:0000313" key="16">
    <source>
        <dbReference type="EMBL" id="MBB6715486.1"/>
    </source>
</evidence>
<dbReference type="Proteomes" id="UP000585258">
    <property type="component" value="Unassembled WGS sequence"/>
</dbReference>